<dbReference type="Gene3D" id="1.10.600.10">
    <property type="entry name" value="Farnesyl Diphosphate Synthase"/>
    <property type="match status" value="1"/>
</dbReference>
<keyword evidence="3" id="KW-0460">Magnesium</keyword>
<dbReference type="PANTHER" id="PTHR31225">
    <property type="entry name" value="OS04G0344100 PROTEIN-RELATED"/>
    <property type="match status" value="1"/>
</dbReference>
<dbReference type="GO" id="GO:0016102">
    <property type="term" value="P:diterpenoid biosynthetic process"/>
    <property type="evidence" value="ECO:0007669"/>
    <property type="project" value="InterPro"/>
</dbReference>
<reference evidence="6" key="2">
    <citation type="submission" date="2023-06" db="EMBL/GenBank/DDBJ databases">
        <authorList>
            <person name="Ma L."/>
            <person name="Liu K.-W."/>
            <person name="Li Z."/>
            <person name="Hsiao Y.-Y."/>
            <person name="Qi Y."/>
            <person name="Fu T."/>
            <person name="Tang G."/>
            <person name="Zhang D."/>
            <person name="Sun W.-H."/>
            <person name="Liu D.-K."/>
            <person name="Li Y."/>
            <person name="Chen G.-Z."/>
            <person name="Liu X.-D."/>
            <person name="Liao X.-Y."/>
            <person name="Jiang Y.-T."/>
            <person name="Yu X."/>
            <person name="Hao Y."/>
            <person name="Huang J."/>
            <person name="Zhao X.-W."/>
            <person name="Ke S."/>
            <person name="Chen Y.-Y."/>
            <person name="Wu W.-L."/>
            <person name="Hsu J.-L."/>
            <person name="Lin Y.-F."/>
            <person name="Huang M.-D."/>
            <person name="Li C.-Y."/>
            <person name="Huang L."/>
            <person name="Wang Z.-W."/>
            <person name="Zhao X."/>
            <person name="Zhong W.-Y."/>
            <person name="Peng D.-H."/>
            <person name="Ahmad S."/>
            <person name="Lan S."/>
            <person name="Zhang J.-S."/>
            <person name="Tsai W.-C."/>
            <person name="Van De Peer Y."/>
            <person name="Liu Z.-J."/>
        </authorList>
    </citation>
    <scope>NUCLEOTIDE SEQUENCE</scope>
    <source>
        <strain evidence="6">SCP</strain>
        <tissue evidence="6">Leaves</tissue>
    </source>
</reference>
<evidence type="ECO:0000256" key="3">
    <source>
        <dbReference type="ARBA" id="ARBA00022842"/>
    </source>
</evidence>
<accession>A0AAV9BP23</accession>
<dbReference type="SUPFAM" id="SSF48576">
    <property type="entry name" value="Terpenoid synthases"/>
    <property type="match status" value="1"/>
</dbReference>
<comment type="caution">
    <text evidence="6">The sequence shown here is derived from an EMBL/GenBank/DDBJ whole genome shotgun (WGS) entry which is preliminary data.</text>
</comment>
<dbReference type="AlphaFoldDB" id="A0AAV9BP23"/>
<dbReference type="Proteomes" id="UP001179952">
    <property type="component" value="Unassembled WGS sequence"/>
</dbReference>
<dbReference type="InterPro" id="IPR044814">
    <property type="entry name" value="Terpene_cyclase_plant_C1"/>
</dbReference>
<dbReference type="InterPro" id="IPR001906">
    <property type="entry name" value="Terpene_synth_N"/>
</dbReference>
<dbReference type="Gene3D" id="1.50.10.130">
    <property type="entry name" value="Terpene synthase, N-terminal domain"/>
    <property type="match status" value="1"/>
</dbReference>
<reference evidence="6" key="1">
    <citation type="journal article" date="2023" name="Nat. Commun.">
        <title>Diploid and tetraploid genomes of Acorus and the evolution of monocots.</title>
        <authorList>
            <person name="Ma L."/>
            <person name="Liu K.W."/>
            <person name="Li Z."/>
            <person name="Hsiao Y.Y."/>
            <person name="Qi Y."/>
            <person name="Fu T."/>
            <person name="Tang G.D."/>
            <person name="Zhang D."/>
            <person name="Sun W.H."/>
            <person name="Liu D.K."/>
            <person name="Li Y."/>
            <person name="Chen G.Z."/>
            <person name="Liu X.D."/>
            <person name="Liao X.Y."/>
            <person name="Jiang Y.T."/>
            <person name="Yu X."/>
            <person name="Hao Y."/>
            <person name="Huang J."/>
            <person name="Zhao X.W."/>
            <person name="Ke S."/>
            <person name="Chen Y.Y."/>
            <person name="Wu W.L."/>
            <person name="Hsu J.L."/>
            <person name="Lin Y.F."/>
            <person name="Huang M.D."/>
            <person name="Li C.Y."/>
            <person name="Huang L."/>
            <person name="Wang Z.W."/>
            <person name="Zhao X."/>
            <person name="Zhong W.Y."/>
            <person name="Peng D.H."/>
            <person name="Ahmad S."/>
            <person name="Lan S."/>
            <person name="Zhang J.S."/>
            <person name="Tsai W.C."/>
            <person name="Van de Peer Y."/>
            <person name="Liu Z.J."/>
        </authorList>
    </citation>
    <scope>NUCLEOTIDE SEQUENCE</scope>
    <source>
        <strain evidence="6">SCP</strain>
    </source>
</reference>
<feature type="domain" description="Terpene synthase metal-binding" evidence="5">
    <location>
        <begin position="308"/>
        <end position="514"/>
    </location>
</feature>
<dbReference type="InterPro" id="IPR005630">
    <property type="entry name" value="Terpene_synthase_metal-bd"/>
</dbReference>
<dbReference type="PANTHER" id="PTHR31225:SF252">
    <property type="entry name" value="TERPENE SYNTHASE 12-RELATED"/>
    <property type="match status" value="1"/>
</dbReference>
<name>A0AAV9BP23_ACOGR</name>
<evidence type="ECO:0000259" key="5">
    <source>
        <dbReference type="Pfam" id="PF03936"/>
    </source>
</evidence>
<dbReference type="EMBL" id="JAUJYN010000002">
    <property type="protein sequence ID" value="KAK1278309.1"/>
    <property type="molecule type" value="Genomic_DNA"/>
</dbReference>
<dbReference type="SFLD" id="SFLDS00005">
    <property type="entry name" value="Isoprenoid_Synthase_Type_I"/>
    <property type="match status" value="1"/>
</dbReference>
<evidence type="ECO:0000256" key="2">
    <source>
        <dbReference type="ARBA" id="ARBA00022723"/>
    </source>
</evidence>
<feature type="domain" description="Terpene synthase N-terminal" evidence="4">
    <location>
        <begin position="82"/>
        <end position="256"/>
    </location>
</feature>
<evidence type="ECO:0000256" key="1">
    <source>
        <dbReference type="ARBA" id="ARBA00001946"/>
    </source>
</evidence>
<sequence length="536" mass="61615">MAFLYKWHGTPLFQDTNSNQHNMASSICFNVLSGLPMKCSPKIIPSSQTKLKVSSIATQNEGGNSSVVIAVPRRSGNYNPSLWDHSFIQSLKNDYTGDIYINQAGQLKEEVRKLFDTTVEPLGRLELIFTLQNLGIAYHFKKEIKESLLNISNNKDDVLEKKDLHATSLLFMLLRGHGFEASQDIFQCFKKTSDDFMDSLHDDIKGMLTLYEASYLGFEGEKTLDEARAFTAKFLEEYLKQDKINPILKEQVVHSLELPRHWRVTRIDSNWYMDIYERQGDVNPTLLELAKLDFNLVQSIHQADIRKMSRETLTKVNCLITCLDDTYDVYGSLDELILFTDAVNRWELNESQNLPEYMKILISALFKTTEEIAEEIFNQKGVDVISCLKKGWADLCNSYFVEAEWYHSGYTPTFDEYLNNAWVSISDGVLMGHAYFYVTEDITNEALDGLKNYNGILRWSSIIFRLIDDLGTSKHELQRGDVPKAVECYMLEKGVSEEVAVEHIRGLISKGWKEMNKEYAAPSLFHREFVETMECH</sequence>
<evidence type="ECO:0000259" key="4">
    <source>
        <dbReference type="Pfam" id="PF01397"/>
    </source>
</evidence>
<dbReference type="InterPro" id="IPR034741">
    <property type="entry name" value="Terpene_cyclase-like_1_C"/>
</dbReference>
<dbReference type="Pfam" id="PF01397">
    <property type="entry name" value="Terpene_synth"/>
    <property type="match status" value="1"/>
</dbReference>
<dbReference type="FunFam" id="1.50.10.130:FF:000001">
    <property type="entry name" value="Isoprene synthase, chloroplastic"/>
    <property type="match status" value="1"/>
</dbReference>
<evidence type="ECO:0000313" key="7">
    <source>
        <dbReference type="Proteomes" id="UP001179952"/>
    </source>
</evidence>
<gene>
    <name evidence="6" type="ORF">QJS04_geneDACA023362</name>
</gene>
<dbReference type="InterPro" id="IPR036965">
    <property type="entry name" value="Terpene_synth_N_sf"/>
</dbReference>
<dbReference type="InterPro" id="IPR008930">
    <property type="entry name" value="Terpenoid_cyclase/PrenylTrfase"/>
</dbReference>
<dbReference type="SFLD" id="SFLDG01019">
    <property type="entry name" value="Terpene_Cyclase_Like_1_C_Termi"/>
    <property type="match status" value="1"/>
</dbReference>
<evidence type="ECO:0000313" key="6">
    <source>
        <dbReference type="EMBL" id="KAK1278309.1"/>
    </source>
</evidence>
<dbReference type="InterPro" id="IPR008949">
    <property type="entry name" value="Isoprenoid_synthase_dom_sf"/>
</dbReference>
<dbReference type="Pfam" id="PF03936">
    <property type="entry name" value="Terpene_synth_C"/>
    <property type="match status" value="1"/>
</dbReference>
<organism evidence="6 7">
    <name type="scientific">Acorus gramineus</name>
    <name type="common">Dwarf sweet flag</name>
    <dbReference type="NCBI Taxonomy" id="55184"/>
    <lineage>
        <taxon>Eukaryota</taxon>
        <taxon>Viridiplantae</taxon>
        <taxon>Streptophyta</taxon>
        <taxon>Embryophyta</taxon>
        <taxon>Tracheophyta</taxon>
        <taxon>Spermatophyta</taxon>
        <taxon>Magnoliopsida</taxon>
        <taxon>Liliopsida</taxon>
        <taxon>Acoraceae</taxon>
        <taxon>Acorus</taxon>
    </lineage>
</organism>
<dbReference type="InterPro" id="IPR050148">
    <property type="entry name" value="Terpene_synthase-like"/>
</dbReference>
<dbReference type="GO" id="GO:0000287">
    <property type="term" value="F:magnesium ion binding"/>
    <property type="evidence" value="ECO:0007669"/>
    <property type="project" value="InterPro"/>
</dbReference>
<proteinExistence type="predicted"/>
<keyword evidence="2" id="KW-0479">Metal-binding</keyword>
<protein>
    <submittedName>
        <fullName evidence="6">Uncharacterized protein</fullName>
    </submittedName>
</protein>
<dbReference type="CDD" id="cd00684">
    <property type="entry name" value="Terpene_cyclase_plant_C1"/>
    <property type="match status" value="1"/>
</dbReference>
<dbReference type="GO" id="GO:0010333">
    <property type="term" value="F:terpene synthase activity"/>
    <property type="evidence" value="ECO:0007669"/>
    <property type="project" value="InterPro"/>
</dbReference>
<keyword evidence="7" id="KW-1185">Reference proteome</keyword>
<comment type="cofactor">
    <cofactor evidence="1">
        <name>Mg(2+)</name>
        <dbReference type="ChEBI" id="CHEBI:18420"/>
    </cofactor>
</comment>
<dbReference type="SUPFAM" id="SSF48239">
    <property type="entry name" value="Terpenoid cyclases/Protein prenyltransferases"/>
    <property type="match status" value="1"/>
</dbReference>